<evidence type="ECO:0000313" key="3">
    <source>
        <dbReference type="EMBL" id="TPP63749.1"/>
    </source>
</evidence>
<keyword evidence="2" id="KW-0732">Signal</keyword>
<organism evidence="3 4">
    <name type="scientific">Fasciola gigantica</name>
    <name type="common">Giant liver fluke</name>
    <dbReference type="NCBI Taxonomy" id="46835"/>
    <lineage>
        <taxon>Eukaryota</taxon>
        <taxon>Metazoa</taxon>
        <taxon>Spiralia</taxon>
        <taxon>Lophotrochozoa</taxon>
        <taxon>Platyhelminthes</taxon>
        <taxon>Trematoda</taxon>
        <taxon>Digenea</taxon>
        <taxon>Plagiorchiida</taxon>
        <taxon>Echinostomata</taxon>
        <taxon>Echinostomatoidea</taxon>
        <taxon>Fasciolidae</taxon>
        <taxon>Fasciola</taxon>
    </lineage>
</organism>
<keyword evidence="4" id="KW-1185">Reference proteome</keyword>
<dbReference type="Gene3D" id="1.25.40.20">
    <property type="entry name" value="Ankyrin repeat-containing domain"/>
    <property type="match status" value="1"/>
</dbReference>
<evidence type="ECO:0000256" key="1">
    <source>
        <dbReference type="SAM" id="MobiDB-lite"/>
    </source>
</evidence>
<feature type="compositionally biased region" description="Low complexity" evidence="1">
    <location>
        <begin position="130"/>
        <end position="150"/>
    </location>
</feature>
<dbReference type="AlphaFoldDB" id="A0A504YTD2"/>
<evidence type="ECO:0000313" key="4">
    <source>
        <dbReference type="Proteomes" id="UP000316759"/>
    </source>
</evidence>
<reference evidence="3 4" key="1">
    <citation type="submission" date="2019-04" db="EMBL/GenBank/DDBJ databases">
        <title>Annotation for the trematode Fasciola gigantica.</title>
        <authorList>
            <person name="Choi Y.-J."/>
        </authorList>
    </citation>
    <scope>NUCLEOTIDE SEQUENCE [LARGE SCALE GENOMIC DNA]</scope>
    <source>
        <strain evidence="3">Uganda_cow_1</strain>
    </source>
</reference>
<protein>
    <submittedName>
        <fullName evidence="3">Uncharacterized protein</fullName>
    </submittedName>
</protein>
<evidence type="ECO:0000256" key="2">
    <source>
        <dbReference type="SAM" id="SignalP"/>
    </source>
</evidence>
<feature type="chain" id="PRO_5021341883" evidence="2">
    <location>
        <begin position="24"/>
        <end position="169"/>
    </location>
</feature>
<accession>A0A504YTD2</accession>
<dbReference type="OrthoDB" id="341259at2759"/>
<dbReference type="SUPFAM" id="SSF48403">
    <property type="entry name" value="Ankyrin repeat"/>
    <property type="match status" value="1"/>
</dbReference>
<sequence length="169" mass="18268">MNPDYACFPISHVLLLRLSLVELIDISDPVPYSYCSLEFHDLFQTHGADVNATDNYGLTAWSYAHVCHQIACTRLLHMNGCHTVSPLGVPADWLQLMRIPFPLSMQTNLLTCTNLSLDVSASSPRAGFQSSDSGSHSCSSSTSSSPAASESDADESRPLEDAAVRPPVV</sequence>
<proteinExistence type="predicted"/>
<dbReference type="InterPro" id="IPR036770">
    <property type="entry name" value="Ankyrin_rpt-contain_sf"/>
</dbReference>
<feature type="signal peptide" evidence="2">
    <location>
        <begin position="1"/>
        <end position="23"/>
    </location>
</feature>
<gene>
    <name evidence="3" type="ORF">FGIG_01791</name>
</gene>
<name>A0A504YTD2_FASGI</name>
<comment type="caution">
    <text evidence="3">The sequence shown here is derived from an EMBL/GenBank/DDBJ whole genome shotgun (WGS) entry which is preliminary data.</text>
</comment>
<feature type="region of interest" description="Disordered" evidence="1">
    <location>
        <begin position="124"/>
        <end position="169"/>
    </location>
</feature>
<dbReference type="STRING" id="46835.A0A504YTD2"/>
<dbReference type="EMBL" id="SUNJ01005285">
    <property type="protein sequence ID" value="TPP63749.1"/>
    <property type="molecule type" value="Genomic_DNA"/>
</dbReference>
<dbReference type="Proteomes" id="UP000316759">
    <property type="component" value="Unassembled WGS sequence"/>
</dbReference>
<feature type="compositionally biased region" description="Basic and acidic residues" evidence="1">
    <location>
        <begin position="154"/>
        <end position="163"/>
    </location>
</feature>